<evidence type="ECO:0000313" key="2">
    <source>
        <dbReference type="EMBL" id="KZV96303.1"/>
    </source>
</evidence>
<feature type="region of interest" description="Disordered" evidence="1">
    <location>
        <begin position="13"/>
        <end position="36"/>
    </location>
</feature>
<organism evidence="2 3">
    <name type="scientific">Exidia glandulosa HHB12029</name>
    <dbReference type="NCBI Taxonomy" id="1314781"/>
    <lineage>
        <taxon>Eukaryota</taxon>
        <taxon>Fungi</taxon>
        <taxon>Dikarya</taxon>
        <taxon>Basidiomycota</taxon>
        <taxon>Agaricomycotina</taxon>
        <taxon>Agaricomycetes</taxon>
        <taxon>Auriculariales</taxon>
        <taxon>Exidiaceae</taxon>
        <taxon>Exidia</taxon>
    </lineage>
</organism>
<dbReference type="InParanoid" id="A0A165KGK2"/>
<accession>A0A165KGK2</accession>
<dbReference type="EMBL" id="KV425944">
    <property type="protein sequence ID" value="KZV96303.1"/>
    <property type="molecule type" value="Genomic_DNA"/>
</dbReference>
<keyword evidence="3" id="KW-1185">Reference proteome</keyword>
<sequence length="194" mass="22609">MRLSRAAYYKRNLDRERESARQRSQKRSQRLRESAKDQAQSIPVVATLTLTATEKVLGGALCIDSRVRWSALEAALRKDLRAWHERDDGNEHAAYEAFVKTLISCKKPSRRLATLQAKVRAKIDFVNTVAKVAREADGELMRRNPRGYHSRFLNLQREAYKVDTCLDEMLMYHREGHECLETAFNAKRLFWHDM</sequence>
<dbReference type="Proteomes" id="UP000077266">
    <property type="component" value="Unassembled WGS sequence"/>
</dbReference>
<dbReference type="AlphaFoldDB" id="A0A165KGK2"/>
<protein>
    <submittedName>
        <fullName evidence="2">Uncharacterized protein</fullName>
    </submittedName>
</protein>
<evidence type="ECO:0000256" key="1">
    <source>
        <dbReference type="SAM" id="MobiDB-lite"/>
    </source>
</evidence>
<gene>
    <name evidence="2" type="ORF">EXIGLDRAFT_765406</name>
</gene>
<reference evidence="2 3" key="1">
    <citation type="journal article" date="2016" name="Mol. Biol. Evol.">
        <title>Comparative Genomics of Early-Diverging Mushroom-Forming Fungi Provides Insights into the Origins of Lignocellulose Decay Capabilities.</title>
        <authorList>
            <person name="Nagy L.G."/>
            <person name="Riley R."/>
            <person name="Tritt A."/>
            <person name="Adam C."/>
            <person name="Daum C."/>
            <person name="Floudas D."/>
            <person name="Sun H."/>
            <person name="Yadav J.S."/>
            <person name="Pangilinan J."/>
            <person name="Larsson K.H."/>
            <person name="Matsuura K."/>
            <person name="Barry K."/>
            <person name="Labutti K."/>
            <person name="Kuo R."/>
            <person name="Ohm R.A."/>
            <person name="Bhattacharya S.S."/>
            <person name="Shirouzu T."/>
            <person name="Yoshinaga Y."/>
            <person name="Martin F.M."/>
            <person name="Grigoriev I.V."/>
            <person name="Hibbett D.S."/>
        </authorList>
    </citation>
    <scope>NUCLEOTIDE SEQUENCE [LARGE SCALE GENOMIC DNA]</scope>
    <source>
        <strain evidence="2 3">HHB12029</strain>
    </source>
</reference>
<name>A0A165KGK2_EXIGL</name>
<proteinExistence type="predicted"/>
<evidence type="ECO:0000313" key="3">
    <source>
        <dbReference type="Proteomes" id="UP000077266"/>
    </source>
</evidence>